<gene>
    <name evidence="1" type="ORF">MLD38_008458</name>
</gene>
<evidence type="ECO:0000313" key="2">
    <source>
        <dbReference type="Proteomes" id="UP001057402"/>
    </source>
</evidence>
<dbReference type="EMBL" id="CM042882">
    <property type="protein sequence ID" value="KAI4382501.1"/>
    <property type="molecule type" value="Genomic_DNA"/>
</dbReference>
<organism evidence="1 2">
    <name type="scientific">Melastoma candidum</name>
    <dbReference type="NCBI Taxonomy" id="119954"/>
    <lineage>
        <taxon>Eukaryota</taxon>
        <taxon>Viridiplantae</taxon>
        <taxon>Streptophyta</taxon>
        <taxon>Embryophyta</taxon>
        <taxon>Tracheophyta</taxon>
        <taxon>Spermatophyta</taxon>
        <taxon>Magnoliopsida</taxon>
        <taxon>eudicotyledons</taxon>
        <taxon>Gunneridae</taxon>
        <taxon>Pentapetalae</taxon>
        <taxon>rosids</taxon>
        <taxon>malvids</taxon>
        <taxon>Myrtales</taxon>
        <taxon>Melastomataceae</taxon>
        <taxon>Melastomatoideae</taxon>
        <taxon>Melastomateae</taxon>
        <taxon>Melastoma</taxon>
    </lineage>
</organism>
<protein>
    <submittedName>
        <fullName evidence="1">Uncharacterized protein</fullName>
    </submittedName>
</protein>
<sequence>MFNLSIFDQLSPDLYTPVLLYYPEESTPLSDKILRLKSSLSLVLAYFYPLAGRARDNMFVECNDLGAKFLEADVNCTLSEVLVCPCLRELKKLLPINVETNEASIGQLLLVQANSFRCGGLVLAISISHKIADGATIGNFIRSWANAAGNCANIVPPRHDASIVAPSMNHWMGISPLVLPQHKTLTRRYVFDSSKVDGLVERTSTKQVGRPTRVEVVSALLWKCMVKASTRRSGVEWKRSVFLHTVNLRPKMFPPIPENTFGNLVGHYWAEMREEEAAEIDLQELVMRLRAEKANYLENYVKEELVGEKIPMGVLADAKSIHELLNNKEVELYVCSSWCGFPYYETDFGWGKPAWLSVVSSEYKNVIWMADARGGEGMEVWLTLGEDHMAELDKEALLMEYANLNPSISW</sequence>
<keyword evidence="2" id="KW-1185">Reference proteome</keyword>
<dbReference type="Proteomes" id="UP001057402">
    <property type="component" value="Chromosome 3"/>
</dbReference>
<name>A0ACB9RTJ5_9MYRT</name>
<comment type="caution">
    <text evidence="1">The sequence shown here is derived from an EMBL/GenBank/DDBJ whole genome shotgun (WGS) entry which is preliminary data.</text>
</comment>
<reference evidence="2" key="1">
    <citation type="journal article" date="2023" name="Front. Plant Sci.">
        <title>Chromosomal-level genome assembly of Melastoma candidum provides insights into trichome evolution.</title>
        <authorList>
            <person name="Zhong Y."/>
            <person name="Wu W."/>
            <person name="Sun C."/>
            <person name="Zou P."/>
            <person name="Liu Y."/>
            <person name="Dai S."/>
            <person name="Zhou R."/>
        </authorList>
    </citation>
    <scope>NUCLEOTIDE SEQUENCE [LARGE SCALE GENOMIC DNA]</scope>
</reference>
<accession>A0ACB9RTJ5</accession>
<proteinExistence type="predicted"/>
<evidence type="ECO:0000313" key="1">
    <source>
        <dbReference type="EMBL" id="KAI4382501.1"/>
    </source>
</evidence>